<feature type="compositionally biased region" description="Low complexity" evidence="1">
    <location>
        <begin position="80"/>
        <end position="91"/>
    </location>
</feature>
<dbReference type="Proteomes" id="UP000515154">
    <property type="component" value="Unplaced"/>
</dbReference>
<organism evidence="2 3">
    <name type="scientific">Octopus sinensis</name>
    <name type="common">East Asian common octopus</name>
    <dbReference type="NCBI Taxonomy" id="2607531"/>
    <lineage>
        <taxon>Eukaryota</taxon>
        <taxon>Metazoa</taxon>
        <taxon>Spiralia</taxon>
        <taxon>Lophotrochozoa</taxon>
        <taxon>Mollusca</taxon>
        <taxon>Cephalopoda</taxon>
        <taxon>Coleoidea</taxon>
        <taxon>Octopodiformes</taxon>
        <taxon>Octopoda</taxon>
        <taxon>Incirrata</taxon>
        <taxon>Octopodidae</taxon>
        <taxon>Octopus</taxon>
    </lineage>
</organism>
<dbReference type="KEGG" id="osn:115229141"/>
<evidence type="ECO:0000313" key="2">
    <source>
        <dbReference type="Proteomes" id="UP000515154"/>
    </source>
</evidence>
<accession>A0A6P7TZP8</accession>
<proteinExistence type="predicted"/>
<protein>
    <submittedName>
        <fullName evidence="3">Uncharacterized protein LOC115229141</fullName>
    </submittedName>
</protein>
<keyword evidence="2" id="KW-1185">Reference proteome</keyword>
<evidence type="ECO:0000313" key="3">
    <source>
        <dbReference type="RefSeq" id="XP_029655410.1"/>
    </source>
</evidence>
<feature type="region of interest" description="Disordered" evidence="1">
    <location>
        <begin position="1"/>
        <end position="143"/>
    </location>
</feature>
<evidence type="ECO:0000256" key="1">
    <source>
        <dbReference type="SAM" id="MobiDB-lite"/>
    </source>
</evidence>
<reference evidence="3" key="1">
    <citation type="submission" date="2025-08" db="UniProtKB">
        <authorList>
            <consortium name="RefSeq"/>
        </authorList>
    </citation>
    <scope>IDENTIFICATION</scope>
</reference>
<sequence length="216" mass="23081">MDDKYVHTIQPGHSQAVSTHKIGSTTNAGRNSEVLATQTGANDTSESLINTGENSDATASPTVPNESPDLIAKTSENSDPTANPAAANKTPDLIAKTGVNSGATASPPAVNETPDLIAKMGKNSDATASPSVDRELTSKNKQVSSEYEKGVFDSFYNKYLYDGERGIKAVIRTEAQNKTQLNNLISEKIAEITREHCDSCSRQMLGYICLSKEINE</sequence>
<dbReference type="RefSeq" id="XP_029655410.1">
    <property type="nucleotide sequence ID" value="XM_029799550.2"/>
</dbReference>
<gene>
    <name evidence="3" type="primary">LOC115229141</name>
</gene>
<name>A0A6P7TZP8_9MOLL</name>
<feature type="compositionally biased region" description="Polar residues" evidence="1">
    <location>
        <begin position="11"/>
        <end position="65"/>
    </location>
</feature>
<dbReference type="AlphaFoldDB" id="A0A6P7TZP8"/>